<comment type="catalytic activity">
    <reaction evidence="7">
        <text>IMP + L-aspartate + GTP = N(6)-(1,2-dicarboxyethyl)-AMP + GDP + phosphate + 2 H(+)</text>
        <dbReference type="Rhea" id="RHEA:15753"/>
        <dbReference type="ChEBI" id="CHEBI:15378"/>
        <dbReference type="ChEBI" id="CHEBI:29991"/>
        <dbReference type="ChEBI" id="CHEBI:37565"/>
        <dbReference type="ChEBI" id="CHEBI:43474"/>
        <dbReference type="ChEBI" id="CHEBI:57567"/>
        <dbReference type="ChEBI" id="CHEBI:58053"/>
        <dbReference type="ChEBI" id="CHEBI:58189"/>
        <dbReference type="EC" id="6.3.4.4"/>
    </reaction>
</comment>
<keyword evidence="2 7" id="KW-0479">Metal-binding</keyword>
<accession>A0A942E6Y9</accession>
<comment type="cofactor">
    <cofactor evidence="7">
        <name>Mg(2+)</name>
        <dbReference type="ChEBI" id="CHEBI:18420"/>
    </cofactor>
    <text evidence="7">Binds 1 Mg(2+) ion per subunit.</text>
</comment>
<comment type="caution">
    <text evidence="7">Lacks conserved residue(s) required for the propagation of feature annotation.</text>
</comment>
<dbReference type="GO" id="GO:0004019">
    <property type="term" value="F:adenylosuccinate synthase activity"/>
    <property type="evidence" value="ECO:0007669"/>
    <property type="project" value="UniProtKB-UniRule"/>
</dbReference>
<keyword evidence="7" id="KW-0963">Cytoplasm</keyword>
<comment type="subcellular location">
    <subcellularLocation>
        <location evidence="7">Cytoplasm</location>
    </subcellularLocation>
</comment>
<dbReference type="SUPFAM" id="SSF52540">
    <property type="entry name" value="P-loop containing nucleoside triphosphate hydrolases"/>
    <property type="match status" value="2"/>
</dbReference>
<dbReference type="EMBL" id="JAGWCR010000027">
    <property type="protein sequence ID" value="MBS3652465.1"/>
    <property type="molecule type" value="Genomic_DNA"/>
</dbReference>
<keyword evidence="5 7" id="KW-0460">Magnesium</keyword>
<feature type="binding site" description="in other chain" evidence="7">
    <location>
        <position position="378"/>
    </location>
    <ligand>
        <name>IMP</name>
        <dbReference type="ChEBI" id="CHEBI:58053"/>
        <note>ligand shared between dimeric partners</note>
    </ligand>
</feature>
<dbReference type="PANTHER" id="PTHR11846">
    <property type="entry name" value="ADENYLOSUCCINATE SYNTHETASE"/>
    <property type="match status" value="1"/>
</dbReference>
<dbReference type="InterPro" id="IPR042111">
    <property type="entry name" value="Adenylosuccinate_synth_dom3"/>
</dbReference>
<keyword evidence="4 7" id="KW-0658">Purine biosynthesis</keyword>
<evidence type="ECO:0000256" key="2">
    <source>
        <dbReference type="ARBA" id="ARBA00022723"/>
    </source>
</evidence>
<dbReference type="GO" id="GO:0005737">
    <property type="term" value="C:cytoplasm"/>
    <property type="evidence" value="ECO:0007669"/>
    <property type="project" value="UniProtKB-SubCell"/>
</dbReference>
<evidence type="ECO:0000256" key="5">
    <source>
        <dbReference type="ARBA" id="ARBA00022842"/>
    </source>
</evidence>
<comment type="caution">
    <text evidence="8">The sequence shown here is derived from an EMBL/GenBank/DDBJ whole genome shotgun (WGS) entry which is preliminary data.</text>
</comment>
<dbReference type="GO" id="GO:0005525">
    <property type="term" value="F:GTP binding"/>
    <property type="evidence" value="ECO:0007669"/>
    <property type="project" value="UniProtKB-UniRule"/>
</dbReference>
<keyword evidence="3 7" id="KW-0547">Nucleotide-binding</keyword>
<evidence type="ECO:0000256" key="7">
    <source>
        <dbReference type="HAMAP-Rule" id="MF_00011"/>
    </source>
</evidence>
<dbReference type="Gene3D" id="3.40.50.300">
    <property type="entry name" value="P-loop containing nucleotide triphosphate hydrolases"/>
    <property type="match status" value="1"/>
</dbReference>
<comment type="function">
    <text evidence="7">Plays an important role in the de novo pathway of purine nucleotide biosynthesis. Catalyzes the first committed step in the biosynthesis of AMP from IMP.</text>
</comment>
<dbReference type="AlphaFoldDB" id="A0A942E6Y9"/>
<evidence type="ECO:0000313" key="8">
    <source>
        <dbReference type="EMBL" id="MBS3652465.1"/>
    </source>
</evidence>
<keyword evidence="6 7" id="KW-0342">GTP-binding</keyword>
<evidence type="ECO:0000256" key="6">
    <source>
        <dbReference type="ARBA" id="ARBA00023134"/>
    </source>
</evidence>
<feature type="binding site" evidence="7">
    <location>
        <begin position="478"/>
        <end position="480"/>
    </location>
    <ligand>
        <name>GTP</name>
        <dbReference type="ChEBI" id="CHEBI:37565"/>
    </ligand>
</feature>
<dbReference type="HAMAP" id="MF_00011">
    <property type="entry name" value="Adenylosucc_synth"/>
    <property type="match status" value="1"/>
</dbReference>
<dbReference type="Gene3D" id="1.10.300.10">
    <property type="entry name" value="Adenylosuccinate Synthetase, subunit A, domain 2"/>
    <property type="match status" value="1"/>
</dbReference>
<feature type="binding site" description="in other chain" evidence="7">
    <location>
        <begin position="221"/>
        <end position="224"/>
    </location>
    <ligand>
        <name>IMP</name>
        <dbReference type="ChEBI" id="CHEBI:58053"/>
        <note>ligand shared between dimeric partners</note>
    </ligand>
</feature>
<dbReference type="SMART" id="SM00788">
    <property type="entry name" value="Adenylsucc_synt"/>
    <property type="match status" value="1"/>
</dbReference>
<feature type="active site" description="Proton donor" evidence="7">
    <location>
        <position position="224"/>
    </location>
</feature>
<feature type="binding site" evidence="7">
    <location>
        <position position="223"/>
    </location>
    <ligand>
        <name>Mg(2+)</name>
        <dbReference type="ChEBI" id="CHEBI:18420"/>
    </ligand>
</feature>
<feature type="binding site" evidence="7">
    <location>
        <begin position="223"/>
        <end position="225"/>
    </location>
    <ligand>
        <name>GTP</name>
        <dbReference type="ChEBI" id="CHEBI:37565"/>
    </ligand>
</feature>
<dbReference type="GO" id="GO:0046040">
    <property type="term" value="P:IMP metabolic process"/>
    <property type="evidence" value="ECO:0007669"/>
    <property type="project" value="TreeGrafter"/>
</dbReference>
<gene>
    <name evidence="7" type="primary">purA</name>
    <name evidence="8" type="ORF">KEU06_28160</name>
</gene>
<dbReference type="InterPro" id="IPR027417">
    <property type="entry name" value="P-loop_NTPase"/>
</dbReference>
<protein>
    <recommendedName>
        <fullName evidence="7">Adenylosuccinate synthetase</fullName>
        <shortName evidence="7">AMPSase</shortName>
        <shortName evidence="7">AdSS</shortName>
        <ecNumber evidence="7">6.3.4.4</ecNumber>
    </recommendedName>
    <alternativeName>
        <fullName evidence="7">IMP--aspartate ligase</fullName>
    </alternativeName>
</protein>
<evidence type="ECO:0000313" key="9">
    <source>
        <dbReference type="Proteomes" id="UP000680348"/>
    </source>
</evidence>
<dbReference type="EC" id="6.3.4.4" evidence="7"/>
<dbReference type="PANTHER" id="PTHR11846:SF0">
    <property type="entry name" value="ADENYLOSUCCINATE SYNTHETASE"/>
    <property type="match status" value="1"/>
</dbReference>
<feature type="binding site" description="in other chain" evidence="7">
    <location>
        <position position="363"/>
    </location>
    <ligand>
        <name>IMP</name>
        <dbReference type="ChEBI" id="CHEBI:58053"/>
        <note>ligand shared between dimeric partners</note>
    </ligand>
</feature>
<dbReference type="InterPro" id="IPR042109">
    <property type="entry name" value="Adenylosuccinate_synth_dom1"/>
</dbReference>
<dbReference type="Pfam" id="PF00709">
    <property type="entry name" value="Adenylsucc_synt"/>
    <property type="match status" value="2"/>
</dbReference>
<comment type="subunit">
    <text evidence="7">Homodimer.</text>
</comment>
<organism evidence="8 9">
    <name type="scientific">Pseudaminobacter soli</name>
    <name type="common">ex Zhang et al. 2022</name>
    <dbReference type="NCBI Taxonomy" id="2831468"/>
    <lineage>
        <taxon>Bacteria</taxon>
        <taxon>Pseudomonadati</taxon>
        <taxon>Pseudomonadota</taxon>
        <taxon>Alphaproteobacteria</taxon>
        <taxon>Hyphomicrobiales</taxon>
        <taxon>Phyllobacteriaceae</taxon>
        <taxon>Pseudaminobacter</taxon>
    </lineage>
</organism>
<feature type="binding site" description="in other chain" evidence="7">
    <location>
        <position position="302"/>
    </location>
    <ligand>
        <name>IMP</name>
        <dbReference type="ChEBI" id="CHEBI:58053"/>
        <note>ligand shared between dimeric partners</note>
    </ligand>
</feature>
<feature type="binding site" evidence="7">
    <location>
        <position position="452"/>
    </location>
    <ligand>
        <name>GTP</name>
        <dbReference type="ChEBI" id="CHEBI:37565"/>
    </ligand>
</feature>
<name>A0A942E6Y9_9HYPH</name>
<dbReference type="GO" id="GO:0044208">
    <property type="term" value="P:'de novo' AMP biosynthetic process"/>
    <property type="evidence" value="ECO:0007669"/>
    <property type="project" value="UniProtKB-UniRule"/>
</dbReference>
<keyword evidence="9" id="KW-1185">Reference proteome</keyword>
<evidence type="ECO:0000256" key="4">
    <source>
        <dbReference type="ARBA" id="ARBA00022755"/>
    </source>
</evidence>
<reference evidence="8" key="1">
    <citation type="submission" date="2021-04" db="EMBL/GenBank/DDBJ databases">
        <title>Pseudaminobacter soli sp. nov., isolated from paddy soil contaminated by heavy metals.</title>
        <authorList>
            <person name="Zhang K."/>
        </authorList>
    </citation>
    <scope>NUCLEOTIDE SEQUENCE</scope>
    <source>
        <strain evidence="8">19-2017</strain>
    </source>
</reference>
<dbReference type="Proteomes" id="UP000680348">
    <property type="component" value="Unassembled WGS sequence"/>
</dbReference>
<dbReference type="Gene3D" id="3.40.440.10">
    <property type="entry name" value="Adenylosuccinate Synthetase, subunit A, domain 1"/>
    <property type="match status" value="2"/>
</dbReference>
<evidence type="ECO:0000256" key="1">
    <source>
        <dbReference type="ARBA" id="ARBA00022598"/>
    </source>
</evidence>
<dbReference type="RefSeq" id="WP_188258019.1">
    <property type="nucleotide sequence ID" value="NZ_JABVCF010000027.1"/>
</dbReference>
<proteinExistence type="inferred from homology"/>
<comment type="similarity">
    <text evidence="7">Belongs to the adenylosuccinate synthetase family.</text>
</comment>
<comment type="pathway">
    <text evidence="7">Purine metabolism; AMP biosynthesis via de novo pathway; AMP from IMP: step 1/2.</text>
</comment>
<sequence length="533" mass="58169">MRLLIVLSGPVAVGKTSFGNALIALVGATRVSTRRFIQQKKGTSDNRRELQAAGDQLDVETNGEWVADAIEAELPGLAANAVLLLDSAKIPAQIGAVRSRWPSKVFHIHLHAADEELERRYLRRDPQLKEFATYAEVRENQTEASVGALLQISDLTLDTDYVAPETLAATAMDWFEGKGFRKRQQLVDVIIGGQYGSEGKGNVCAHLAKHYGVLMRIGGPNAGHLVKEPEYKYVQLPSGTGSNKDAKILIGAGSTLWLPQLLREIMDQGLSPSRLSIDPQAMVIDDEDRRLESGALQSISSTKQGVGAASARKITNRGNSPMFGSPARLARDIDQLSDYVRDVRAELDKHFAAGTPVLLEGTQGTLLSLHHGFWPSVTSRETSAAGCLSDAGISPNRVRKIIMVVRTYPIRVGGPSGWMGRNITMEELADRSGIPIEQFRKTEKGTISGVERRVAEFDWAQIRRSAELNGATDIAVTFADYLGIENQQANSFDELNDRARDFITRLERVAGTPVTLISKAFASNGVLERGFLN</sequence>
<dbReference type="Gene3D" id="3.90.170.10">
    <property type="entry name" value="Adenylosuccinate Synthetase, subunit A, domain 3"/>
    <property type="match status" value="1"/>
</dbReference>
<dbReference type="InterPro" id="IPR001114">
    <property type="entry name" value="Adenylosuccinate_synthetase"/>
</dbReference>
<dbReference type="InterPro" id="IPR042110">
    <property type="entry name" value="Adenylosuccinate_synth_dom2"/>
</dbReference>
<evidence type="ECO:0000256" key="3">
    <source>
        <dbReference type="ARBA" id="ARBA00022741"/>
    </source>
</evidence>
<dbReference type="GO" id="GO:0000287">
    <property type="term" value="F:magnesium ion binding"/>
    <property type="evidence" value="ECO:0007669"/>
    <property type="project" value="UniProtKB-UniRule"/>
</dbReference>
<keyword evidence="1 7" id="KW-0436">Ligase</keyword>